<dbReference type="EC" id="2.7.8.8" evidence="4"/>
<sequence>MLDDPQKAPRKVALIQLVPNVMTVAAVCAGMTAIRFAIQGHVSWAVGFILLAAVLDGLDGRMARLVNGQSEMGAELDSLADFLNFGVAPAFILYFWGLQDLRSLGWLAALTFAICCLIRLARFNVGNKSEQGGSSAHFVGVPAPAGALLALVPIYLDRVFVQSGPLPDGITVLYLMLVAFLLISRIPTPSFKTTRVHREHVKYVLVAVGVFGAAFVTYIWLTLLLCSVAYLVLVALGALRMLRD</sequence>
<evidence type="ECO:0000256" key="9">
    <source>
        <dbReference type="ARBA" id="ARBA00022989"/>
    </source>
</evidence>
<feature type="transmembrane region" description="Helical" evidence="16">
    <location>
        <begin position="12"/>
        <end position="34"/>
    </location>
</feature>
<evidence type="ECO:0000256" key="7">
    <source>
        <dbReference type="ARBA" id="ARBA00022679"/>
    </source>
</evidence>
<feature type="transmembrane region" description="Helical" evidence="16">
    <location>
        <begin position="79"/>
        <end position="97"/>
    </location>
</feature>
<dbReference type="InterPro" id="IPR012616">
    <property type="entry name" value="CDP-OH_P_trans_C"/>
</dbReference>
<dbReference type="Pfam" id="PF08009">
    <property type="entry name" value="CDP-OH_P_tran_2"/>
    <property type="match status" value="1"/>
</dbReference>
<evidence type="ECO:0000256" key="14">
    <source>
        <dbReference type="ARBA" id="ARBA00032361"/>
    </source>
</evidence>
<dbReference type="GO" id="GO:0008654">
    <property type="term" value="P:phospholipid biosynthetic process"/>
    <property type="evidence" value="ECO:0007669"/>
    <property type="project" value="UniProtKB-KW"/>
</dbReference>
<dbReference type="InterPro" id="IPR048254">
    <property type="entry name" value="CDP_ALCOHOL_P_TRANSF_CS"/>
</dbReference>
<dbReference type="GO" id="GO:0016020">
    <property type="term" value="C:membrane"/>
    <property type="evidence" value="ECO:0007669"/>
    <property type="project" value="InterPro"/>
</dbReference>
<keyword evidence="9 16" id="KW-1133">Transmembrane helix</keyword>
<keyword evidence="12" id="KW-0594">Phospholipid biosynthesis</keyword>
<evidence type="ECO:0000256" key="16">
    <source>
        <dbReference type="SAM" id="Phobius"/>
    </source>
</evidence>
<evidence type="ECO:0000256" key="12">
    <source>
        <dbReference type="ARBA" id="ARBA00023209"/>
    </source>
</evidence>
<dbReference type="Proteomes" id="UP001057991">
    <property type="component" value="Plasmid unnamed1"/>
</dbReference>
<evidence type="ECO:0000256" key="8">
    <source>
        <dbReference type="ARBA" id="ARBA00022692"/>
    </source>
</evidence>
<dbReference type="InterPro" id="IPR000462">
    <property type="entry name" value="CDP-OH_P_trans"/>
</dbReference>
<feature type="transmembrane region" description="Helical" evidence="16">
    <location>
        <begin position="40"/>
        <end position="58"/>
    </location>
</feature>
<feature type="domain" description="CDP-alcohol phosphatidyltransferase C-terminal" evidence="17">
    <location>
        <begin position="204"/>
        <end position="233"/>
    </location>
</feature>
<evidence type="ECO:0000256" key="1">
    <source>
        <dbReference type="ARBA" id="ARBA00000287"/>
    </source>
</evidence>
<organism evidence="18 19">
    <name type="scientific">Aliiroseovarius crassostreae</name>
    <dbReference type="NCBI Taxonomy" id="154981"/>
    <lineage>
        <taxon>Bacteria</taxon>
        <taxon>Pseudomonadati</taxon>
        <taxon>Pseudomonadota</taxon>
        <taxon>Alphaproteobacteria</taxon>
        <taxon>Rhodobacterales</taxon>
        <taxon>Paracoccaceae</taxon>
        <taxon>Aliiroseovarius</taxon>
    </lineage>
</organism>
<evidence type="ECO:0000256" key="2">
    <source>
        <dbReference type="ARBA" id="ARBA00004127"/>
    </source>
</evidence>
<gene>
    <name evidence="18" type="primary">pssA</name>
    <name evidence="18" type="ORF">K3X48_15040</name>
</gene>
<evidence type="ECO:0000256" key="5">
    <source>
        <dbReference type="ARBA" id="ARBA00017171"/>
    </source>
</evidence>
<dbReference type="GO" id="GO:0012505">
    <property type="term" value="C:endomembrane system"/>
    <property type="evidence" value="ECO:0007669"/>
    <property type="project" value="UniProtKB-SubCell"/>
</dbReference>
<dbReference type="InterPro" id="IPR004533">
    <property type="entry name" value="CDP-diaglyc--ser_O-PTrfase"/>
</dbReference>
<evidence type="ECO:0000313" key="18">
    <source>
        <dbReference type="EMBL" id="UWP97143.1"/>
    </source>
</evidence>
<dbReference type="PANTHER" id="PTHR14269">
    <property type="entry name" value="CDP-DIACYLGLYCEROL--GLYCEROL-3-PHOSPHATE 3-PHOSPHATIDYLTRANSFERASE-RELATED"/>
    <property type="match status" value="1"/>
</dbReference>
<keyword evidence="13" id="KW-1208">Phospholipid metabolism</keyword>
<keyword evidence="11 16" id="KW-0472">Membrane</keyword>
<dbReference type="EMBL" id="CP080777">
    <property type="protein sequence ID" value="UWP97143.1"/>
    <property type="molecule type" value="Genomic_DNA"/>
</dbReference>
<evidence type="ECO:0000256" key="6">
    <source>
        <dbReference type="ARBA" id="ARBA00022516"/>
    </source>
</evidence>
<reference evidence="18" key="1">
    <citation type="submission" date="2021-08" db="EMBL/GenBank/DDBJ databases">
        <authorList>
            <person name="Nwanade C."/>
            <person name="Wang M."/>
            <person name="Masoudi A."/>
            <person name="Yu Z."/>
            <person name="Liu J."/>
        </authorList>
    </citation>
    <scope>NUCLEOTIDE SEQUENCE</scope>
    <source>
        <strain evidence="18">S056</strain>
        <plasmid evidence="18">unnamed1</plasmid>
    </source>
</reference>
<evidence type="ECO:0000256" key="10">
    <source>
        <dbReference type="ARBA" id="ARBA00023098"/>
    </source>
</evidence>
<evidence type="ECO:0000256" key="4">
    <source>
        <dbReference type="ARBA" id="ARBA00013174"/>
    </source>
</evidence>
<keyword evidence="8 16" id="KW-0812">Transmembrane</keyword>
<evidence type="ECO:0000256" key="3">
    <source>
        <dbReference type="ARBA" id="ARBA00010441"/>
    </source>
</evidence>
<evidence type="ECO:0000313" key="19">
    <source>
        <dbReference type="Proteomes" id="UP001057991"/>
    </source>
</evidence>
<dbReference type="Gene3D" id="1.20.120.1760">
    <property type="match status" value="1"/>
</dbReference>
<keyword evidence="10" id="KW-0443">Lipid metabolism</keyword>
<dbReference type="NCBIfam" id="TIGR00473">
    <property type="entry name" value="pssA"/>
    <property type="match status" value="1"/>
</dbReference>
<feature type="transmembrane region" description="Helical" evidence="16">
    <location>
        <begin position="203"/>
        <end position="221"/>
    </location>
</feature>
<proteinExistence type="inferred from homology"/>
<feature type="transmembrane region" description="Helical" evidence="16">
    <location>
        <begin position="133"/>
        <end position="154"/>
    </location>
</feature>
<dbReference type="Pfam" id="PF01066">
    <property type="entry name" value="CDP-OH_P_transf"/>
    <property type="match status" value="1"/>
</dbReference>
<name>A0A9Q9M147_9RHOB</name>
<evidence type="ECO:0000256" key="11">
    <source>
        <dbReference type="ARBA" id="ARBA00023136"/>
    </source>
</evidence>
<keyword evidence="6" id="KW-0444">Lipid biosynthesis</keyword>
<dbReference type="PROSITE" id="PS00379">
    <property type="entry name" value="CDP_ALCOHOL_P_TRANSF"/>
    <property type="match status" value="1"/>
</dbReference>
<dbReference type="GeneID" id="75104833"/>
<feature type="transmembrane region" description="Helical" evidence="16">
    <location>
        <begin position="166"/>
        <end position="183"/>
    </location>
</feature>
<dbReference type="InterPro" id="IPR050324">
    <property type="entry name" value="CDP-alcohol_PTase-I"/>
</dbReference>
<keyword evidence="18" id="KW-0614">Plasmid</keyword>
<comment type="catalytic activity">
    <reaction evidence="1">
        <text>a CDP-1,2-diacyl-sn-glycerol + L-serine = a 1,2-diacyl-sn-glycero-3-phospho-L-serine + CMP + H(+)</text>
        <dbReference type="Rhea" id="RHEA:16913"/>
        <dbReference type="ChEBI" id="CHEBI:15378"/>
        <dbReference type="ChEBI" id="CHEBI:33384"/>
        <dbReference type="ChEBI" id="CHEBI:57262"/>
        <dbReference type="ChEBI" id="CHEBI:58332"/>
        <dbReference type="ChEBI" id="CHEBI:60377"/>
        <dbReference type="EC" id="2.7.8.8"/>
    </reaction>
</comment>
<keyword evidence="7 15" id="KW-0808">Transferase</keyword>
<dbReference type="PANTHER" id="PTHR14269:SF61">
    <property type="entry name" value="CDP-DIACYLGLYCEROL--SERINE O-PHOSPHATIDYLTRANSFERASE"/>
    <property type="match status" value="1"/>
</dbReference>
<feature type="transmembrane region" description="Helical" evidence="16">
    <location>
        <begin position="103"/>
        <end position="121"/>
    </location>
</feature>
<dbReference type="GO" id="GO:0003882">
    <property type="term" value="F:CDP-diacylglycerol-serine O-phosphatidyltransferase activity"/>
    <property type="evidence" value="ECO:0007669"/>
    <property type="project" value="UniProtKB-EC"/>
</dbReference>
<comment type="similarity">
    <text evidence="3 15">Belongs to the CDP-alcohol phosphatidyltransferase class-I family.</text>
</comment>
<dbReference type="AlphaFoldDB" id="A0A9Q9M147"/>
<evidence type="ECO:0000256" key="15">
    <source>
        <dbReference type="RuleBase" id="RU003750"/>
    </source>
</evidence>
<protein>
    <recommendedName>
        <fullName evidence="5">CDP-diacylglycerol--serine O-phosphatidyltransferase</fullName>
        <ecNumber evidence="4">2.7.8.8</ecNumber>
    </recommendedName>
    <alternativeName>
        <fullName evidence="14">Phosphatidylserine synthase</fullName>
    </alternativeName>
</protein>
<dbReference type="InterPro" id="IPR043130">
    <property type="entry name" value="CDP-OH_PTrfase_TM_dom"/>
</dbReference>
<evidence type="ECO:0000259" key="17">
    <source>
        <dbReference type="Pfam" id="PF08009"/>
    </source>
</evidence>
<comment type="subcellular location">
    <subcellularLocation>
        <location evidence="2">Endomembrane system</location>
        <topology evidence="2">Multi-pass membrane protein</topology>
    </subcellularLocation>
</comment>
<geneLocation type="plasmid" evidence="18 19">
    <name>unnamed1</name>
</geneLocation>
<dbReference type="RefSeq" id="WP_259787219.1">
    <property type="nucleotide sequence ID" value="NZ_CP080773.1"/>
</dbReference>
<evidence type="ECO:0000256" key="13">
    <source>
        <dbReference type="ARBA" id="ARBA00023264"/>
    </source>
</evidence>
<accession>A0A9Q9M147</accession>